<accession>A0ABN9A7N0</accession>
<proteinExistence type="predicted"/>
<feature type="compositionally biased region" description="Basic and acidic residues" evidence="1">
    <location>
        <begin position="66"/>
        <end position="76"/>
    </location>
</feature>
<sequence length="112" mass="13125">MPESSDMGDGISRHRVLPFWDPCPFLPPAVQYYHQPALSHFWLYLYGGGEREVNRWMWKFTEDPKVSTKVPRDSGEKPIPNGGAFQEEGRYLRAQGNLKLSEQQEAWEWPTW</sequence>
<dbReference type="EMBL" id="OX460343">
    <property type="protein sequence ID" value="CAI9180971.1"/>
    <property type="molecule type" value="Genomic_DNA"/>
</dbReference>
<protein>
    <submittedName>
        <fullName evidence="2">Uncharacterized protein</fullName>
    </submittedName>
</protein>
<gene>
    <name evidence="2" type="ORF">MRATA1EN1_LOCUS29933</name>
</gene>
<evidence type="ECO:0000313" key="3">
    <source>
        <dbReference type="Proteomes" id="UP001176941"/>
    </source>
</evidence>
<evidence type="ECO:0000256" key="1">
    <source>
        <dbReference type="SAM" id="MobiDB-lite"/>
    </source>
</evidence>
<evidence type="ECO:0000313" key="2">
    <source>
        <dbReference type="EMBL" id="CAI9180971.1"/>
    </source>
</evidence>
<name>A0ABN9A7N0_RANTA</name>
<keyword evidence="3" id="KW-1185">Reference proteome</keyword>
<reference evidence="2" key="1">
    <citation type="submission" date="2023-04" db="EMBL/GenBank/DDBJ databases">
        <authorList>
            <consortium name="ELIXIR-Norway"/>
        </authorList>
    </citation>
    <scope>NUCLEOTIDE SEQUENCE [LARGE SCALE GENOMIC DNA]</scope>
</reference>
<organism evidence="2 3">
    <name type="scientific">Rangifer tarandus platyrhynchus</name>
    <name type="common">Svalbard reindeer</name>
    <dbReference type="NCBI Taxonomy" id="3082113"/>
    <lineage>
        <taxon>Eukaryota</taxon>
        <taxon>Metazoa</taxon>
        <taxon>Chordata</taxon>
        <taxon>Craniata</taxon>
        <taxon>Vertebrata</taxon>
        <taxon>Euteleostomi</taxon>
        <taxon>Mammalia</taxon>
        <taxon>Eutheria</taxon>
        <taxon>Laurasiatheria</taxon>
        <taxon>Artiodactyla</taxon>
        <taxon>Ruminantia</taxon>
        <taxon>Pecora</taxon>
        <taxon>Cervidae</taxon>
        <taxon>Odocoileinae</taxon>
        <taxon>Rangifer</taxon>
    </lineage>
</organism>
<dbReference type="Proteomes" id="UP001176941">
    <property type="component" value="Chromosome X"/>
</dbReference>
<feature type="region of interest" description="Disordered" evidence="1">
    <location>
        <begin position="66"/>
        <end position="86"/>
    </location>
</feature>